<name>A0A0K8RKN9_IXORI</name>
<evidence type="ECO:0000313" key="3">
    <source>
        <dbReference type="EMBL" id="JAA71493.1"/>
    </source>
</evidence>
<feature type="region of interest" description="Disordered" evidence="1">
    <location>
        <begin position="24"/>
        <end position="43"/>
    </location>
</feature>
<evidence type="ECO:0000256" key="2">
    <source>
        <dbReference type="SAM" id="SignalP"/>
    </source>
</evidence>
<organism evidence="3">
    <name type="scientific">Ixodes ricinus</name>
    <name type="common">Common tick</name>
    <name type="synonym">Acarus ricinus</name>
    <dbReference type="NCBI Taxonomy" id="34613"/>
    <lineage>
        <taxon>Eukaryota</taxon>
        <taxon>Metazoa</taxon>
        <taxon>Ecdysozoa</taxon>
        <taxon>Arthropoda</taxon>
        <taxon>Chelicerata</taxon>
        <taxon>Arachnida</taxon>
        <taxon>Acari</taxon>
        <taxon>Parasitiformes</taxon>
        <taxon>Ixodida</taxon>
        <taxon>Ixodoidea</taxon>
        <taxon>Ixodidae</taxon>
        <taxon>Ixodinae</taxon>
        <taxon>Ixodes</taxon>
    </lineage>
</organism>
<accession>A0A0K8RKN9</accession>
<proteinExistence type="evidence at transcript level"/>
<dbReference type="AlphaFoldDB" id="A0A0K8RKN9"/>
<feature type="signal peptide" evidence="2">
    <location>
        <begin position="1"/>
        <end position="23"/>
    </location>
</feature>
<dbReference type="EMBL" id="GADI01002315">
    <property type="protein sequence ID" value="JAA71493.1"/>
    <property type="molecule type" value="mRNA"/>
</dbReference>
<feature type="chain" id="PRO_5005518477" evidence="2">
    <location>
        <begin position="24"/>
        <end position="77"/>
    </location>
</feature>
<reference evidence="3" key="1">
    <citation type="submission" date="2012-12" db="EMBL/GenBank/DDBJ databases">
        <title>Identification and characterization of a phenylalanine ammonia-lyase gene family in Isatis indigotica Fort.</title>
        <authorList>
            <person name="Liu Q."/>
            <person name="Chen J."/>
            <person name="Zhou X."/>
            <person name="Di P."/>
            <person name="Xiao Y."/>
            <person name="Xuan H."/>
            <person name="Zhang L."/>
            <person name="Chen W."/>
        </authorList>
    </citation>
    <scope>NUCLEOTIDE SEQUENCE</scope>
    <source>
        <tissue evidence="3">Salivary gland</tissue>
    </source>
</reference>
<keyword evidence="2" id="KW-0732">Signal</keyword>
<sequence length="77" mass="8048">MNAFIAALVSCLLLTTLVITVSSQSMEAERVSEPDPNTDGEPCPEGTCPPGKCCQDTVIGGDMVTRTCRDCIVATAL</sequence>
<protein>
    <submittedName>
        <fullName evidence="3">Putative ixodegrin protein</fullName>
    </submittedName>
</protein>
<evidence type="ECO:0000256" key="1">
    <source>
        <dbReference type="SAM" id="MobiDB-lite"/>
    </source>
</evidence>